<dbReference type="AlphaFoldDB" id="A0A3M0M9P5"/>
<feature type="compositionally biased region" description="Acidic residues" evidence="1">
    <location>
        <begin position="122"/>
        <end position="135"/>
    </location>
</feature>
<comment type="caution">
    <text evidence="2">The sequence shown here is derived from an EMBL/GenBank/DDBJ whole genome shotgun (WGS) entry which is preliminary data.</text>
</comment>
<name>A0A3M0M9P5_9RHOB</name>
<accession>A0A3M0M9P5</accession>
<evidence type="ECO:0000313" key="3">
    <source>
        <dbReference type="Proteomes" id="UP000273516"/>
    </source>
</evidence>
<protein>
    <submittedName>
        <fullName evidence="2">Invasion associated locus B family protein</fullName>
    </submittedName>
</protein>
<dbReference type="Gene3D" id="2.60.40.1880">
    <property type="entry name" value="Invasion associated locus B (IalB) protein"/>
    <property type="match status" value="1"/>
</dbReference>
<dbReference type="InterPro" id="IPR010642">
    <property type="entry name" value="Invasion_prot_B"/>
</dbReference>
<feature type="region of interest" description="Disordered" evidence="1">
    <location>
        <begin position="1"/>
        <end position="140"/>
    </location>
</feature>
<evidence type="ECO:0000313" key="2">
    <source>
        <dbReference type="EMBL" id="RMC34452.1"/>
    </source>
</evidence>
<proteinExistence type="predicted"/>
<dbReference type="Proteomes" id="UP000273516">
    <property type="component" value="Unassembled WGS sequence"/>
</dbReference>
<dbReference type="OrthoDB" id="9797912at2"/>
<feature type="compositionally biased region" description="Acidic residues" evidence="1">
    <location>
        <begin position="66"/>
        <end position="81"/>
    </location>
</feature>
<dbReference type="Pfam" id="PF06776">
    <property type="entry name" value="IalB"/>
    <property type="match status" value="1"/>
</dbReference>
<feature type="compositionally biased region" description="Low complexity" evidence="1">
    <location>
        <begin position="82"/>
        <end position="92"/>
    </location>
</feature>
<keyword evidence="3" id="KW-1185">Reference proteome</keyword>
<reference evidence="2 3" key="1">
    <citation type="submission" date="2018-07" db="EMBL/GenBank/DDBJ databases">
        <authorList>
            <person name="Zhang Y."/>
            <person name="Wang L."/>
            <person name="Ma S."/>
        </authorList>
    </citation>
    <scope>NUCLEOTIDE SEQUENCE [LARGE SCALE GENOMIC DNA]</scope>
    <source>
        <strain evidence="2 3">4-2</strain>
    </source>
</reference>
<dbReference type="InterPro" id="IPR038696">
    <property type="entry name" value="IalB_sf"/>
</dbReference>
<gene>
    <name evidence="2" type="ORF">C9E81_13775</name>
</gene>
<sequence>MALIAAPAFAQDTATPEADAPTNDSTVQLPADAEKAVEEAGDAAAEAAAEETGDAETGAETAPTDDGAEAESGESAQEEATDTPADAAAGETAGEDTAPEEGATPAEEPAETDTGEAAPATEEAEPTADAAAEESGEPKVGSYYAKSTHQDWTIRCIKADQGTDPCELYQLLKDGEGNSVAEMTLIPLSNGDVAAGATMVVPLETDLTRGLSLSVDGGEARGYPFSFCAPVGCVSRMGFTNSELSGLKRGGKASISLLPFGADPERPVELELSLAGFTAAFDELSALAAEARAAAEAQAQESGAAEEEAPAE</sequence>
<dbReference type="EMBL" id="QOKZ01000005">
    <property type="protein sequence ID" value="RMC34452.1"/>
    <property type="molecule type" value="Genomic_DNA"/>
</dbReference>
<organism evidence="2 3">
    <name type="scientific">Paracoccus alkanivorans</name>
    <dbReference type="NCBI Taxonomy" id="2116655"/>
    <lineage>
        <taxon>Bacteria</taxon>
        <taxon>Pseudomonadati</taxon>
        <taxon>Pseudomonadota</taxon>
        <taxon>Alphaproteobacteria</taxon>
        <taxon>Rhodobacterales</taxon>
        <taxon>Paracoccaceae</taxon>
        <taxon>Paracoccus</taxon>
    </lineage>
</organism>
<evidence type="ECO:0000256" key="1">
    <source>
        <dbReference type="SAM" id="MobiDB-lite"/>
    </source>
</evidence>